<protein>
    <submittedName>
        <fullName evidence="1">Uncharacterized protein</fullName>
    </submittedName>
</protein>
<organism evidence="1 2">
    <name type="scientific">Aspergillus sclerotialis</name>
    <dbReference type="NCBI Taxonomy" id="2070753"/>
    <lineage>
        <taxon>Eukaryota</taxon>
        <taxon>Fungi</taxon>
        <taxon>Dikarya</taxon>
        <taxon>Ascomycota</taxon>
        <taxon>Pezizomycotina</taxon>
        <taxon>Eurotiomycetes</taxon>
        <taxon>Eurotiomycetidae</taxon>
        <taxon>Eurotiales</taxon>
        <taxon>Aspergillaceae</taxon>
        <taxon>Aspergillus</taxon>
        <taxon>Aspergillus subgen. Polypaecilum</taxon>
    </lineage>
</organism>
<accession>A0A3A2ZVB0</accession>
<proteinExistence type="predicted"/>
<dbReference type="Proteomes" id="UP000266188">
    <property type="component" value="Unassembled WGS sequence"/>
</dbReference>
<evidence type="ECO:0000313" key="2">
    <source>
        <dbReference type="Proteomes" id="UP000266188"/>
    </source>
</evidence>
<dbReference type="EMBL" id="MVGC01000051">
    <property type="protein sequence ID" value="RJE25317.1"/>
    <property type="molecule type" value="Genomic_DNA"/>
</dbReference>
<evidence type="ECO:0000313" key="1">
    <source>
        <dbReference type="EMBL" id="RJE25317.1"/>
    </source>
</evidence>
<keyword evidence="2" id="KW-1185">Reference proteome</keyword>
<comment type="caution">
    <text evidence="1">The sequence shown here is derived from an EMBL/GenBank/DDBJ whole genome shotgun (WGS) entry which is preliminary data.</text>
</comment>
<gene>
    <name evidence="1" type="ORF">PHISCL_02346</name>
</gene>
<dbReference type="AlphaFoldDB" id="A0A3A2ZVB0"/>
<sequence>MSDILPAFNLAGGVFASAVPENWMFPINEPFEAYLDSTSPGLQIPHGRKLNSQTGYKLT</sequence>
<name>A0A3A2ZVB0_9EURO</name>
<reference evidence="2" key="1">
    <citation type="submission" date="2017-02" db="EMBL/GenBank/DDBJ databases">
        <authorList>
            <person name="Tafer H."/>
            <person name="Lopandic K."/>
        </authorList>
    </citation>
    <scope>NUCLEOTIDE SEQUENCE [LARGE SCALE GENOMIC DNA]</scope>
    <source>
        <strain evidence="2">CBS 366.77</strain>
    </source>
</reference>